<comment type="caution">
    <text evidence="1">The sequence shown here is derived from an EMBL/GenBank/DDBJ whole genome shotgun (WGS) entry which is preliminary data.</text>
</comment>
<evidence type="ECO:0000313" key="2">
    <source>
        <dbReference type="Proteomes" id="UP000789525"/>
    </source>
</evidence>
<gene>
    <name evidence="1" type="ORF">ACOLOM_LOCUS2244</name>
</gene>
<organism evidence="1 2">
    <name type="scientific">Acaulospora colombiana</name>
    <dbReference type="NCBI Taxonomy" id="27376"/>
    <lineage>
        <taxon>Eukaryota</taxon>
        <taxon>Fungi</taxon>
        <taxon>Fungi incertae sedis</taxon>
        <taxon>Mucoromycota</taxon>
        <taxon>Glomeromycotina</taxon>
        <taxon>Glomeromycetes</taxon>
        <taxon>Diversisporales</taxon>
        <taxon>Acaulosporaceae</taxon>
        <taxon>Acaulospora</taxon>
    </lineage>
</organism>
<evidence type="ECO:0000313" key="1">
    <source>
        <dbReference type="EMBL" id="CAG8487522.1"/>
    </source>
</evidence>
<name>A0ACA9KRC1_9GLOM</name>
<reference evidence="1" key="1">
    <citation type="submission" date="2021-06" db="EMBL/GenBank/DDBJ databases">
        <authorList>
            <person name="Kallberg Y."/>
            <person name="Tangrot J."/>
            <person name="Rosling A."/>
        </authorList>
    </citation>
    <scope>NUCLEOTIDE SEQUENCE</scope>
    <source>
        <strain evidence="1">CL356</strain>
    </source>
</reference>
<sequence length="718" mass="81752">MELEYSVSQVDDKWKAEWDKPGVELDSRGPEYPESENGNKGLVSQIDEKFPEFQADDEHSGSEDDGRPIWCGPAEVVELSERLMQSTNQDTDELEPVKLIRKISTLESNEFADLPSTRTLRDLKSQYNALIKQNMPRTRYPDLFEYLPTEIWMHILLELWIFINIRGDLDALELAHSALFLSKGLPLSITVDVPMTPIVQETFLKREVARIQHLTIVPGFRYLQTSSRLETVIPKLVKLTALKALSLFDSSREEQETPSKSYTKVCNIIAPIEYLRLFQTPSTYIWPLLAQVISRTRELGLKIRWGDVFELFTAIHEAPYLHRLEIIIMVDPDEDVVKATGWKAPTLLQIQCFQLSVYERQAIFVAKALLDALDGSLANLQTLHFHCDIFASDLVRFLKGMEHLNILNVLGYVENDEAGMVSCPSLKTLIAKTEGVLCYVSMPNLLSLTINSTYDLEKSIKCISYPDIDRSFVTSVQSLSLDTRIAAILIPDDTKFTQLLTLEWIGSGSTYFHLYHPFTSLTKINFAAYNQNLGASYFCELLLRYPRLCPRLKTICMHEYPEWDMLLYMLLRRNVYQSQDNISRITSIGLPGYPAPSILVPLKTLLLGKIPLVIPSLEGFLYYLILSDLTMWVTSILVIGYAYPFKWPVLFFYPTSNMLSGKGKRKCPRDLTRLFPITSETGSTSGKKKSTHGLKKCSNMKTGDCEELAAYDMIIRGS</sequence>
<proteinExistence type="predicted"/>
<accession>A0ACA9KRC1</accession>
<dbReference type="EMBL" id="CAJVPT010002801">
    <property type="protein sequence ID" value="CAG8487522.1"/>
    <property type="molecule type" value="Genomic_DNA"/>
</dbReference>
<protein>
    <submittedName>
        <fullName evidence="1">4990_t:CDS:1</fullName>
    </submittedName>
</protein>
<dbReference type="Proteomes" id="UP000789525">
    <property type="component" value="Unassembled WGS sequence"/>
</dbReference>
<keyword evidence="2" id="KW-1185">Reference proteome</keyword>